<reference evidence="2 3" key="1">
    <citation type="submission" date="2020-07" db="EMBL/GenBank/DDBJ databases">
        <title>Halieaceae bacterium, F7430, whole genome shotgun sequencing project.</title>
        <authorList>
            <person name="Jiang S."/>
            <person name="Liu Z.W."/>
            <person name="Du Z.J."/>
        </authorList>
    </citation>
    <scope>NUCLEOTIDE SEQUENCE [LARGE SCALE GENOMIC DNA]</scope>
    <source>
        <strain evidence="2 3">F7430</strain>
    </source>
</reference>
<name>A0A7W2TVF3_9GAMM</name>
<evidence type="ECO:0000259" key="1">
    <source>
        <dbReference type="SMART" id="SM00731"/>
    </source>
</evidence>
<dbReference type="SMART" id="SM00731">
    <property type="entry name" value="SprT"/>
    <property type="match status" value="1"/>
</dbReference>
<dbReference type="GO" id="GO:0006950">
    <property type="term" value="P:response to stress"/>
    <property type="evidence" value="ECO:0007669"/>
    <property type="project" value="UniProtKB-ARBA"/>
</dbReference>
<dbReference type="AlphaFoldDB" id="A0A7W2TVF3"/>
<dbReference type="PANTHER" id="PTHR38773:SF1">
    <property type="entry name" value="PROTEIN SPRT"/>
    <property type="match status" value="1"/>
</dbReference>
<keyword evidence="3" id="KW-1185">Reference proteome</keyword>
<dbReference type="InterPro" id="IPR006640">
    <property type="entry name" value="SprT-like_domain"/>
</dbReference>
<proteinExistence type="predicted"/>
<evidence type="ECO:0000313" key="3">
    <source>
        <dbReference type="Proteomes" id="UP000539350"/>
    </source>
</evidence>
<evidence type="ECO:0000313" key="2">
    <source>
        <dbReference type="EMBL" id="MBA6412604.1"/>
    </source>
</evidence>
<dbReference type="Pfam" id="PF10263">
    <property type="entry name" value="SprT-like"/>
    <property type="match status" value="1"/>
</dbReference>
<organism evidence="2 3">
    <name type="scientific">Sediminihaliea albiluteola</name>
    <dbReference type="NCBI Taxonomy" id="2758564"/>
    <lineage>
        <taxon>Bacteria</taxon>
        <taxon>Pseudomonadati</taxon>
        <taxon>Pseudomonadota</taxon>
        <taxon>Gammaproteobacteria</taxon>
        <taxon>Cellvibrionales</taxon>
        <taxon>Halieaceae</taxon>
        <taxon>Sediminihaliea</taxon>
    </lineage>
</organism>
<comment type="caution">
    <text evidence="2">The sequence shown here is derived from an EMBL/GenBank/DDBJ whole genome shotgun (WGS) entry which is preliminary data.</text>
</comment>
<feature type="domain" description="SprT-like" evidence="1">
    <location>
        <begin position="17"/>
        <end position="172"/>
    </location>
</feature>
<accession>A0A7W2TVF3</accession>
<gene>
    <name evidence="2" type="ORF">H2508_05710</name>
</gene>
<dbReference type="EMBL" id="JACFXU010000013">
    <property type="protein sequence ID" value="MBA6412604.1"/>
    <property type="molecule type" value="Genomic_DNA"/>
</dbReference>
<sequence length="175" mass="20585">MQEVEPIGAQQREQVIAATAEYIALAEQHWQRPFETIPVSFDLSGRSAGMFRVAGQRRWIRYNPWIFSKFFEENLANTVPHEVAHYIVDVLYTRHRIRPHGPQWREVMRVFGAEPEVTFSLDLSGVPQRRQQRHHYHCGCQDHALSTTRHHRVLKGLGRYHCRRCRGLLVYQASE</sequence>
<dbReference type="Proteomes" id="UP000539350">
    <property type="component" value="Unassembled WGS sequence"/>
</dbReference>
<dbReference type="PANTHER" id="PTHR38773">
    <property type="entry name" value="PROTEIN SPRT"/>
    <property type="match status" value="1"/>
</dbReference>
<protein>
    <submittedName>
        <fullName evidence="2">SprT-like domain-containing protein</fullName>
    </submittedName>
</protein>
<dbReference type="RefSeq" id="WP_182169928.1">
    <property type="nucleotide sequence ID" value="NZ_JACFXU010000013.1"/>
</dbReference>